<evidence type="ECO:0000256" key="1">
    <source>
        <dbReference type="SAM" id="SignalP"/>
    </source>
</evidence>
<organism evidence="2">
    <name type="scientific">Anopheles braziliensis</name>
    <dbReference type="NCBI Taxonomy" id="58242"/>
    <lineage>
        <taxon>Eukaryota</taxon>
        <taxon>Metazoa</taxon>
        <taxon>Ecdysozoa</taxon>
        <taxon>Arthropoda</taxon>
        <taxon>Hexapoda</taxon>
        <taxon>Insecta</taxon>
        <taxon>Pterygota</taxon>
        <taxon>Neoptera</taxon>
        <taxon>Endopterygota</taxon>
        <taxon>Diptera</taxon>
        <taxon>Nematocera</taxon>
        <taxon>Culicoidea</taxon>
        <taxon>Culicidae</taxon>
        <taxon>Anophelinae</taxon>
        <taxon>Anopheles</taxon>
    </lineage>
</organism>
<protein>
    <submittedName>
        <fullName evidence="2">Putative secreted peptide</fullName>
    </submittedName>
</protein>
<accession>A0A2M3ZT94</accession>
<sequence>MPNFHLWLLVNLAQFVQSNFLMFPLLGSTDSCASDLHAYRTHQIVPCSAVYVRFLLLPIVLPPVANVCSDGTYS</sequence>
<feature type="signal peptide" evidence="1">
    <location>
        <begin position="1"/>
        <end position="18"/>
    </location>
</feature>
<dbReference type="EMBL" id="GGFM01011043">
    <property type="protein sequence ID" value="MBW31794.1"/>
    <property type="molecule type" value="Transcribed_RNA"/>
</dbReference>
<reference evidence="2" key="1">
    <citation type="submission" date="2018-01" db="EMBL/GenBank/DDBJ databases">
        <title>An insight into the sialome of Amazonian anophelines.</title>
        <authorList>
            <person name="Ribeiro J.M."/>
            <person name="Scarpassa V."/>
            <person name="Calvo E."/>
        </authorList>
    </citation>
    <scope>NUCLEOTIDE SEQUENCE</scope>
    <source>
        <tissue evidence="2">Salivary glands</tissue>
    </source>
</reference>
<evidence type="ECO:0000313" key="2">
    <source>
        <dbReference type="EMBL" id="MBW31794.1"/>
    </source>
</evidence>
<feature type="chain" id="PRO_5014779138" evidence="1">
    <location>
        <begin position="19"/>
        <end position="74"/>
    </location>
</feature>
<proteinExistence type="predicted"/>
<name>A0A2M3ZT94_9DIPT</name>
<dbReference type="AlphaFoldDB" id="A0A2M3ZT94"/>
<keyword evidence="1" id="KW-0732">Signal</keyword>